<reference evidence="1 2" key="1">
    <citation type="submission" date="2021-08" db="EMBL/GenBank/DDBJ databases">
        <title>Draft Genome Sequence of Phanerochaete sordida strain YK-624.</title>
        <authorList>
            <person name="Mori T."/>
            <person name="Dohra H."/>
            <person name="Suzuki T."/>
            <person name="Kawagishi H."/>
            <person name="Hirai H."/>
        </authorList>
    </citation>
    <scope>NUCLEOTIDE SEQUENCE [LARGE SCALE GENOMIC DNA]</scope>
    <source>
        <strain evidence="1 2">YK-624</strain>
    </source>
</reference>
<accession>A0A9P3GHK8</accession>
<gene>
    <name evidence="1" type="ORF">PsYK624_099890</name>
</gene>
<organism evidence="1 2">
    <name type="scientific">Phanerochaete sordida</name>
    <dbReference type="NCBI Taxonomy" id="48140"/>
    <lineage>
        <taxon>Eukaryota</taxon>
        <taxon>Fungi</taxon>
        <taxon>Dikarya</taxon>
        <taxon>Basidiomycota</taxon>
        <taxon>Agaricomycotina</taxon>
        <taxon>Agaricomycetes</taxon>
        <taxon>Polyporales</taxon>
        <taxon>Phanerochaetaceae</taxon>
        <taxon>Phanerochaete</taxon>
    </lineage>
</organism>
<protein>
    <submittedName>
        <fullName evidence="1">Uncharacterized protein</fullName>
    </submittedName>
</protein>
<dbReference type="Proteomes" id="UP000703269">
    <property type="component" value="Unassembled WGS sequence"/>
</dbReference>
<evidence type="ECO:0000313" key="2">
    <source>
        <dbReference type="Proteomes" id="UP000703269"/>
    </source>
</evidence>
<sequence length="172" mass="19312">MPWLALHLVLTSTYRNKEKTETAEAWADLMSQQHDFGSRTFCDNSSRRHILLNPGCLGRDVVLWEPQSTVVRVVKELDALFAELTAAYQQVEAGAGPGLAGLDACCAAVADSMAERMASLIKNTLRSHANLRRVSPEQVKPPVRQKREVVWRRRPRHLVFHNGEVVDVISGW</sequence>
<proteinExistence type="predicted"/>
<dbReference type="EMBL" id="BPQB01000035">
    <property type="protein sequence ID" value="GJE93825.1"/>
    <property type="molecule type" value="Genomic_DNA"/>
</dbReference>
<evidence type="ECO:0000313" key="1">
    <source>
        <dbReference type="EMBL" id="GJE93825.1"/>
    </source>
</evidence>
<name>A0A9P3GHK8_9APHY</name>
<comment type="caution">
    <text evidence="1">The sequence shown here is derived from an EMBL/GenBank/DDBJ whole genome shotgun (WGS) entry which is preliminary data.</text>
</comment>
<keyword evidence="2" id="KW-1185">Reference proteome</keyword>
<dbReference type="AlphaFoldDB" id="A0A9P3GHK8"/>